<reference evidence="4" key="1">
    <citation type="submission" date="2023-07" db="EMBL/GenBank/DDBJ databases">
        <title>Degradation of tert-butanol by M. austroafricanum TBA100.</title>
        <authorList>
            <person name="Helbich S."/>
            <person name="Vainshtein Y."/>
        </authorList>
    </citation>
    <scope>NUCLEOTIDE SEQUENCE</scope>
    <source>
        <strain evidence="4">TBA100</strain>
    </source>
</reference>
<feature type="region of interest" description="Disordered" evidence="1">
    <location>
        <begin position="235"/>
        <end position="259"/>
    </location>
</feature>
<accession>A0ABT8H9I0</accession>
<evidence type="ECO:0000313" key="4">
    <source>
        <dbReference type="EMBL" id="MDN4517418.1"/>
    </source>
</evidence>
<keyword evidence="2" id="KW-0472">Membrane</keyword>
<dbReference type="InterPro" id="IPR036465">
    <property type="entry name" value="vWFA_dom_sf"/>
</dbReference>
<dbReference type="Pfam" id="PF13519">
    <property type="entry name" value="VWA_2"/>
    <property type="match status" value="1"/>
</dbReference>
<evidence type="ECO:0000259" key="3">
    <source>
        <dbReference type="Pfam" id="PF13519"/>
    </source>
</evidence>
<evidence type="ECO:0000313" key="5">
    <source>
        <dbReference type="Proteomes" id="UP001172687"/>
    </source>
</evidence>
<dbReference type="Gene3D" id="3.40.50.410">
    <property type="entry name" value="von Willebrand factor, type A domain"/>
    <property type="match status" value="1"/>
</dbReference>
<proteinExistence type="predicted"/>
<dbReference type="EMBL" id="JAUHTC010000030">
    <property type="protein sequence ID" value="MDN4517418.1"/>
    <property type="molecule type" value="Genomic_DNA"/>
</dbReference>
<dbReference type="SUPFAM" id="SSF53300">
    <property type="entry name" value="vWA-like"/>
    <property type="match status" value="1"/>
</dbReference>
<evidence type="ECO:0000256" key="1">
    <source>
        <dbReference type="SAM" id="MobiDB-lite"/>
    </source>
</evidence>
<feature type="transmembrane region" description="Helical" evidence="2">
    <location>
        <begin position="267"/>
        <end position="285"/>
    </location>
</feature>
<keyword evidence="5" id="KW-1185">Reference proteome</keyword>
<organism evidence="4 5">
    <name type="scientific">Mycolicibacterium austroafricanum</name>
    <name type="common">Mycobacterium austroafricanum</name>
    <dbReference type="NCBI Taxonomy" id="39687"/>
    <lineage>
        <taxon>Bacteria</taxon>
        <taxon>Bacillati</taxon>
        <taxon>Actinomycetota</taxon>
        <taxon>Actinomycetes</taxon>
        <taxon>Mycobacteriales</taxon>
        <taxon>Mycobacteriaceae</taxon>
        <taxon>Mycolicibacterium</taxon>
    </lineage>
</organism>
<feature type="domain" description="VWFA" evidence="3">
    <location>
        <begin position="78"/>
        <end position="158"/>
    </location>
</feature>
<dbReference type="InterPro" id="IPR002035">
    <property type="entry name" value="VWF_A"/>
</dbReference>
<keyword evidence="2" id="KW-1133">Transmembrane helix</keyword>
<protein>
    <submittedName>
        <fullName evidence="4">VWA domain-containing protein</fullName>
    </submittedName>
</protein>
<feature type="transmembrane region" description="Helical" evidence="2">
    <location>
        <begin position="38"/>
        <end position="56"/>
    </location>
</feature>
<name>A0ABT8H9I0_MYCAO</name>
<feature type="transmembrane region" description="Helical" evidence="2">
    <location>
        <begin position="6"/>
        <end position="26"/>
    </location>
</feature>
<sequence length="302" mass="31573">MTFDPVLPPAVLAVVAVTLIGLRVVALRRIAGAGHHALLRWTTTTVAMLLLLVAAARPGSGVAVEPGSGQPRQASANVYFVVDRSEDSALTDSDGTQRMSKMRGDIDELITGHPGARFAVIAFASRPAIEWPLSEDTWSLAPVVDALTPYAGPTAAGANVNAGAAANVLRYQLIAAGQQYPHAPNLVYYLGSGAPESTVPQGTFDTGPVDGGAVLDYGDGAALRDIAGQLGLPHVQRGAGDALPRPDSAQTSAEPGDPAATDGRVEYYWAFTMLAALLLLSEIFLTTRDLLRARATRREVPT</sequence>
<evidence type="ECO:0000256" key="2">
    <source>
        <dbReference type="SAM" id="Phobius"/>
    </source>
</evidence>
<comment type="caution">
    <text evidence="4">The sequence shown here is derived from an EMBL/GenBank/DDBJ whole genome shotgun (WGS) entry which is preliminary data.</text>
</comment>
<dbReference type="RefSeq" id="WP_208675110.1">
    <property type="nucleotide sequence ID" value="NZ_CP070380.1"/>
</dbReference>
<dbReference type="Proteomes" id="UP001172687">
    <property type="component" value="Unassembled WGS sequence"/>
</dbReference>
<gene>
    <name evidence="4" type="ORF">QYF68_06210</name>
</gene>
<keyword evidence="2" id="KW-0812">Transmembrane</keyword>